<name>A0A6N7Z840_9PSEU</name>
<dbReference type="EMBL" id="WMBA01000052">
    <property type="protein sequence ID" value="MTD57681.1"/>
    <property type="molecule type" value="Genomic_DNA"/>
</dbReference>
<protein>
    <recommendedName>
        <fullName evidence="2">YCII-related domain-containing protein</fullName>
    </recommendedName>
</protein>
<proteinExistence type="inferred from homology"/>
<reference evidence="3 4" key="1">
    <citation type="submission" date="2019-11" db="EMBL/GenBank/DDBJ databases">
        <title>Draft genome of Amycolatopsis RM579.</title>
        <authorList>
            <person name="Duangmal K."/>
            <person name="Mingma R."/>
        </authorList>
    </citation>
    <scope>NUCLEOTIDE SEQUENCE [LARGE SCALE GENOMIC DNA]</scope>
    <source>
        <strain evidence="3 4">RM579</strain>
    </source>
</reference>
<evidence type="ECO:0000259" key="2">
    <source>
        <dbReference type="Pfam" id="PF03795"/>
    </source>
</evidence>
<dbReference type="PANTHER" id="PTHR37828">
    <property type="entry name" value="GSR2449 PROTEIN"/>
    <property type="match status" value="1"/>
</dbReference>
<gene>
    <name evidence="3" type="ORF">GKO32_27435</name>
</gene>
<organism evidence="3 4">
    <name type="scientific">Amycolatopsis pithecellobii</name>
    <dbReference type="NCBI Taxonomy" id="664692"/>
    <lineage>
        <taxon>Bacteria</taxon>
        <taxon>Bacillati</taxon>
        <taxon>Actinomycetota</taxon>
        <taxon>Actinomycetes</taxon>
        <taxon>Pseudonocardiales</taxon>
        <taxon>Pseudonocardiaceae</taxon>
        <taxon>Amycolatopsis</taxon>
    </lineage>
</organism>
<dbReference type="InterPro" id="IPR005545">
    <property type="entry name" value="YCII"/>
</dbReference>
<keyword evidence="4" id="KW-1185">Reference proteome</keyword>
<dbReference type="SUPFAM" id="SSF54909">
    <property type="entry name" value="Dimeric alpha+beta barrel"/>
    <property type="match status" value="1"/>
</dbReference>
<sequence length="91" mass="10161">MAWFLVETRYVPEKYGEVRPRHREWLQRLSDEGAVAIAGPLGDDSGGVTLIQADDAAALEKILDTDPYHLEGALATRTVREYRPVLGAWLP</sequence>
<evidence type="ECO:0000256" key="1">
    <source>
        <dbReference type="ARBA" id="ARBA00007689"/>
    </source>
</evidence>
<comment type="similarity">
    <text evidence="1">Belongs to the YciI family.</text>
</comment>
<dbReference type="PANTHER" id="PTHR37828:SF1">
    <property type="entry name" value="YCII-RELATED DOMAIN-CONTAINING PROTEIN"/>
    <property type="match status" value="1"/>
</dbReference>
<dbReference type="AlphaFoldDB" id="A0A6N7Z840"/>
<comment type="caution">
    <text evidence="3">The sequence shown here is derived from an EMBL/GenBank/DDBJ whole genome shotgun (WGS) entry which is preliminary data.</text>
</comment>
<dbReference type="Proteomes" id="UP000440096">
    <property type="component" value="Unassembled WGS sequence"/>
</dbReference>
<dbReference type="RefSeq" id="WP_312868623.1">
    <property type="nucleotide sequence ID" value="NZ_WMBA01000052.1"/>
</dbReference>
<dbReference type="InterPro" id="IPR011008">
    <property type="entry name" value="Dimeric_a/b-barrel"/>
</dbReference>
<evidence type="ECO:0000313" key="4">
    <source>
        <dbReference type="Proteomes" id="UP000440096"/>
    </source>
</evidence>
<dbReference type="Pfam" id="PF03795">
    <property type="entry name" value="YCII"/>
    <property type="match status" value="1"/>
</dbReference>
<feature type="domain" description="YCII-related" evidence="2">
    <location>
        <begin position="13"/>
        <end position="82"/>
    </location>
</feature>
<dbReference type="Gene3D" id="3.30.70.1060">
    <property type="entry name" value="Dimeric alpha+beta barrel"/>
    <property type="match status" value="1"/>
</dbReference>
<accession>A0A6N7Z840</accession>
<evidence type="ECO:0000313" key="3">
    <source>
        <dbReference type="EMBL" id="MTD57681.1"/>
    </source>
</evidence>